<reference evidence="3" key="1">
    <citation type="journal article" date="2019" name="Int. J. Syst. Evol. Microbiol.">
        <title>The Global Catalogue of Microorganisms (GCM) 10K type strain sequencing project: providing services to taxonomists for standard genome sequencing and annotation.</title>
        <authorList>
            <consortium name="The Broad Institute Genomics Platform"/>
            <consortium name="The Broad Institute Genome Sequencing Center for Infectious Disease"/>
            <person name="Wu L."/>
            <person name="Ma J."/>
        </authorList>
    </citation>
    <scope>NUCLEOTIDE SEQUENCE [LARGE SCALE GENOMIC DNA]</scope>
    <source>
        <strain evidence="3">JCM 17138</strain>
    </source>
</reference>
<sequence length="693" mass="75691">METIPRWTLDPVPGLAEYQLPLPEGTSVQPPDLAAAHARVLTALTGEQTEYDTALHVGVADGILRLRYRTDVLDAGAAARIAGYHLTALAEPDRPTLLSEDELRFQLDELAGPERELPDLRVHELFEQRVALHPDTVAAVQDGRQWTYRELDSRANRIGRALLARGLPREGVVAVVMERNLDWLAAVLAVLKAGGVYLPVEPHFPGDRIARTLARADCRLVLTERGSDGNIDRAARKLFVDTAYAEGHADDDLGIPVAADQLAYIYFTSGSTGEPKGAMCEHAGFVNHVLAKIDDLGIDAGRTVAQTAPQCFDISLWQLLSALLVGGRTLLVGQDTILDVPRFVDTVVRGRVNVLQIVPSYLEAVLAELEQRPRELPDLRCVSVTGEAVKKELVQRWFDALPGIRLVNAYGLTETSDDTNHEVMDRVPDQERVPLGRPIANVRVYVVDEDLVPVPLGAPGEIVFSGVCVGRGYVNDPERTEAAFTDDPYRPGERLYRSGDHGRWLPDGKLEFLGRRDSQVKIRGFRIEIGEIENQLLRVPGVRDGAVVVVRGTQLAAFCTGPEPVGADEVRNKLAASLPSYMVPAVVHWRERLPLTANGKTDRKTLTALAEELDAGESGAPDTPAELRLAAAWAEVLGIPADRIGRLDHFFDRGGTSLSAVKLAVALDRAITLKDVTRHPVLADLAGLLDQHH</sequence>
<dbReference type="InterPro" id="IPR010071">
    <property type="entry name" value="AA_adenyl_dom"/>
</dbReference>
<dbReference type="PROSITE" id="PS00455">
    <property type="entry name" value="AMP_BINDING"/>
    <property type="match status" value="1"/>
</dbReference>
<dbReference type="InterPro" id="IPR036736">
    <property type="entry name" value="ACP-like_sf"/>
</dbReference>
<dbReference type="InterPro" id="IPR020845">
    <property type="entry name" value="AMP-binding_CS"/>
</dbReference>
<dbReference type="Gene3D" id="3.30.300.30">
    <property type="match status" value="1"/>
</dbReference>
<protein>
    <recommendedName>
        <fullName evidence="1">Carrier domain-containing protein</fullName>
    </recommendedName>
</protein>
<dbReference type="SUPFAM" id="SSF56801">
    <property type="entry name" value="Acetyl-CoA synthetase-like"/>
    <property type="match status" value="1"/>
</dbReference>
<keyword evidence="3" id="KW-1185">Reference proteome</keyword>
<proteinExistence type="predicted"/>
<comment type="caution">
    <text evidence="2">The sequence shown here is derived from an EMBL/GenBank/DDBJ whole genome shotgun (WGS) entry which is preliminary data.</text>
</comment>
<dbReference type="Pfam" id="PF00550">
    <property type="entry name" value="PP-binding"/>
    <property type="match status" value="1"/>
</dbReference>
<dbReference type="InterPro" id="IPR025110">
    <property type="entry name" value="AMP-bd_C"/>
</dbReference>
<dbReference type="CDD" id="cd05930">
    <property type="entry name" value="A_NRPS"/>
    <property type="match status" value="1"/>
</dbReference>
<dbReference type="Pfam" id="PF13193">
    <property type="entry name" value="AMP-binding_C"/>
    <property type="match status" value="1"/>
</dbReference>
<feature type="domain" description="Carrier" evidence="1">
    <location>
        <begin position="620"/>
        <end position="693"/>
    </location>
</feature>
<organism evidence="2 3">
    <name type="scientific">Streptomyces coacervatus</name>
    <dbReference type="NCBI Taxonomy" id="647381"/>
    <lineage>
        <taxon>Bacteria</taxon>
        <taxon>Bacillati</taxon>
        <taxon>Actinomycetota</taxon>
        <taxon>Actinomycetes</taxon>
        <taxon>Kitasatosporales</taxon>
        <taxon>Streptomycetaceae</taxon>
        <taxon>Streptomyces</taxon>
    </lineage>
</organism>
<dbReference type="EMBL" id="BAABDE010000008">
    <property type="protein sequence ID" value="GAA3786550.1"/>
    <property type="molecule type" value="Genomic_DNA"/>
</dbReference>
<dbReference type="InterPro" id="IPR000873">
    <property type="entry name" value="AMP-dep_synth/lig_dom"/>
</dbReference>
<dbReference type="Proteomes" id="UP001501009">
    <property type="component" value="Unassembled WGS sequence"/>
</dbReference>
<dbReference type="Pfam" id="PF00501">
    <property type="entry name" value="AMP-binding"/>
    <property type="match status" value="1"/>
</dbReference>
<dbReference type="SUPFAM" id="SSF47336">
    <property type="entry name" value="ACP-like"/>
    <property type="match status" value="1"/>
</dbReference>
<evidence type="ECO:0000313" key="3">
    <source>
        <dbReference type="Proteomes" id="UP001501009"/>
    </source>
</evidence>
<dbReference type="RefSeq" id="WP_275773887.1">
    <property type="nucleotide sequence ID" value="NZ_BAABDE010000008.1"/>
</dbReference>
<evidence type="ECO:0000259" key="1">
    <source>
        <dbReference type="PROSITE" id="PS50075"/>
    </source>
</evidence>
<dbReference type="InterPro" id="IPR045851">
    <property type="entry name" value="AMP-bd_C_sf"/>
</dbReference>
<dbReference type="Gene3D" id="1.10.1200.10">
    <property type="entry name" value="ACP-like"/>
    <property type="match status" value="1"/>
</dbReference>
<evidence type="ECO:0000313" key="2">
    <source>
        <dbReference type="EMBL" id="GAA3786550.1"/>
    </source>
</evidence>
<dbReference type="Gene3D" id="3.40.50.12780">
    <property type="entry name" value="N-terminal domain of ligase-like"/>
    <property type="match status" value="1"/>
</dbReference>
<dbReference type="InterPro" id="IPR042099">
    <property type="entry name" value="ANL_N_sf"/>
</dbReference>
<dbReference type="PROSITE" id="PS50075">
    <property type="entry name" value="CARRIER"/>
    <property type="match status" value="1"/>
</dbReference>
<name>A0ABP7H8Q1_9ACTN</name>
<dbReference type="InterPro" id="IPR009081">
    <property type="entry name" value="PP-bd_ACP"/>
</dbReference>
<dbReference type="PANTHER" id="PTHR45527:SF1">
    <property type="entry name" value="FATTY ACID SYNTHASE"/>
    <property type="match status" value="1"/>
</dbReference>
<gene>
    <name evidence="2" type="ORF">GCM10022403_021630</name>
</gene>
<accession>A0ABP7H8Q1</accession>
<dbReference type="PANTHER" id="PTHR45527">
    <property type="entry name" value="NONRIBOSOMAL PEPTIDE SYNTHETASE"/>
    <property type="match status" value="1"/>
</dbReference>
<dbReference type="NCBIfam" id="TIGR01733">
    <property type="entry name" value="AA-adenyl-dom"/>
    <property type="match status" value="1"/>
</dbReference>